<feature type="transmembrane region" description="Helical" evidence="9">
    <location>
        <begin position="234"/>
        <end position="259"/>
    </location>
</feature>
<reference evidence="10 11" key="1">
    <citation type="submission" date="2016-04" db="EMBL/GenBank/DDBJ databases">
        <title>Draft genome sequence of Aeribacillus pallidus 8m3 from petroleum reservoir.</title>
        <authorList>
            <person name="Poltaraus A.B."/>
            <person name="Nazina T.N."/>
            <person name="Tourova T.P."/>
            <person name="Malakho S.M."/>
            <person name="Korshunova A.V."/>
            <person name="Sokolova D.S."/>
        </authorList>
    </citation>
    <scope>NUCLEOTIDE SEQUENCE [LARGE SCALE GENOMIC DNA]</scope>
    <source>
        <strain evidence="10 11">8m3</strain>
    </source>
</reference>
<feature type="transmembrane region" description="Helical" evidence="9">
    <location>
        <begin position="42"/>
        <end position="62"/>
    </location>
</feature>
<keyword evidence="6 9" id="KW-1133">Transmembrane helix</keyword>
<name>A0A165YTL8_9BACI</name>
<dbReference type="AlphaFoldDB" id="A0A165YTL8"/>
<evidence type="ECO:0000256" key="7">
    <source>
        <dbReference type="ARBA" id="ARBA00023136"/>
    </source>
</evidence>
<dbReference type="EMBL" id="LWBR01000009">
    <property type="protein sequence ID" value="KZN97432.1"/>
    <property type="molecule type" value="Genomic_DNA"/>
</dbReference>
<evidence type="ECO:0000256" key="2">
    <source>
        <dbReference type="ARBA" id="ARBA00022448"/>
    </source>
</evidence>
<sequence length="300" mass="32594">MSIFISQLFNGLSLGSIMLLIALGLAITFGLMNVINMAHGELIMVGAYATYVMQLIFSKYLPESLFNYYYFIAIPISFLVASFIGYLLEKGIIRFLYNRPTDSLLATWGISLILQQIARSIFGAPNVAVVAPAWMDGGWQIFGITLPYKRLLILSLSIVCIALLYYYLNKTSTGLRIRAVTMNRNMASCLGIFTRKIDSLGFALGAGLAGIAGCSLTLLGPIGPTIGTYYIVDAFMVVILGGIGGLKGTIIGAFGIGMLSTVVEYSFGATMAKVIVFAVIILFLQWKPLGIFSYRTRALD</sequence>
<dbReference type="GO" id="GO:0005886">
    <property type="term" value="C:plasma membrane"/>
    <property type="evidence" value="ECO:0007669"/>
    <property type="project" value="UniProtKB-SubCell"/>
</dbReference>
<dbReference type="PANTHER" id="PTHR11795">
    <property type="entry name" value="BRANCHED-CHAIN AMINO ACID TRANSPORT SYSTEM PERMEASE PROTEIN LIVH"/>
    <property type="match status" value="1"/>
</dbReference>
<evidence type="ECO:0000256" key="8">
    <source>
        <dbReference type="ARBA" id="ARBA00037998"/>
    </source>
</evidence>
<feature type="transmembrane region" description="Helical" evidence="9">
    <location>
        <begin position="265"/>
        <end position="286"/>
    </location>
</feature>
<evidence type="ECO:0000313" key="10">
    <source>
        <dbReference type="EMBL" id="KZN97432.1"/>
    </source>
</evidence>
<evidence type="ECO:0000256" key="3">
    <source>
        <dbReference type="ARBA" id="ARBA00022475"/>
    </source>
</evidence>
<dbReference type="CDD" id="cd06582">
    <property type="entry name" value="TM_PBP1_LivH_like"/>
    <property type="match status" value="1"/>
</dbReference>
<evidence type="ECO:0000256" key="4">
    <source>
        <dbReference type="ARBA" id="ARBA00022692"/>
    </source>
</evidence>
<dbReference type="RefSeq" id="WP_063386857.1">
    <property type="nucleotide sequence ID" value="NZ_LVHY01000093.1"/>
</dbReference>
<accession>A0A165YTL8</accession>
<comment type="similarity">
    <text evidence="8">Belongs to the binding-protein-dependent transport system permease family. LivHM subfamily.</text>
</comment>
<keyword evidence="3" id="KW-1003">Cell membrane</keyword>
<proteinExistence type="inferred from homology"/>
<dbReference type="STRING" id="33936.AZI98_03200"/>
<gene>
    <name evidence="10" type="ORF">AZI98_03200</name>
</gene>
<evidence type="ECO:0000256" key="9">
    <source>
        <dbReference type="SAM" id="Phobius"/>
    </source>
</evidence>
<comment type="caution">
    <text evidence="10">The sequence shown here is derived from an EMBL/GenBank/DDBJ whole genome shotgun (WGS) entry which is preliminary data.</text>
</comment>
<keyword evidence="4 9" id="KW-0812">Transmembrane</keyword>
<keyword evidence="11" id="KW-1185">Reference proteome</keyword>
<dbReference type="InterPro" id="IPR052157">
    <property type="entry name" value="BCAA_transport_permease"/>
</dbReference>
<feature type="transmembrane region" description="Helical" evidence="9">
    <location>
        <begin position="151"/>
        <end position="168"/>
    </location>
</feature>
<dbReference type="OrthoDB" id="9807115at2"/>
<dbReference type="NCBIfam" id="TIGR03409">
    <property type="entry name" value="urea_trans_UrtB"/>
    <property type="match status" value="1"/>
</dbReference>
<feature type="transmembrane region" description="Helical" evidence="9">
    <location>
        <begin position="12"/>
        <end position="35"/>
    </location>
</feature>
<feature type="transmembrane region" description="Helical" evidence="9">
    <location>
        <begin position="200"/>
        <end position="222"/>
    </location>
</feature>
<evidence type="ECO:0000256" key="5">
    <source>
        <dbReference type="ARBA" id="ARBA00022970"/>
    </source>
</evidence>
<feature type="transmembrane region" description="Helical" evidence="9">
    <location>
        <begin position="68"/>
        <end position="88"/>
    </location>
</feature>
<evidence type="ECO:0000256" key="1">
    <source>
        <dbReference type="ARBA" id="ARBA00004651"/>
    </source>
</evidence>
<dbReference type="Pfam" id="PF02653">
    <property type="entry name" value="BPD_transp_2"/>
    <property type="match status" value="1"/>
</dbReference>
<protein>
    <submittedName>
        <fullName evidence="10">Urea ABC transporter permease subunit UrtB</fullName>
    </submittedName>
</protein>
<dbReference type="PANTHER" id="PTHR11795:SF447">
    <property type="entry name" value="ABC TRANSPORTER PERMEASE PROTEIN"/>
    <property type="match status" value="1"/>
</dbReference>
<keyword evidence="2" id="KW-0813">Transport</keyword>
<dbReference type="GO" id="GO:0022857">
    <property type="term" value="F:transmembrane transporter activity"/>
    <property type="evidence" value="ECO:0007669"/>
    <property type="project" value="InterPro"/>
</dbReference>
<comment type="subcellular location">
    <subcellularLocation>
        <location evidence="1">Cell membrane</location>
        <topology evidence="1">Multi-pass membrane protein</topology>
    </subcellularLocation>
</comment>
<dbReference type="Proteomes" id="UP000076476">
    <property type="component" value="Unassembled WGS sequence"/>
</dbReference>
<evidence type="ECO:0000256" key="6">
    <source>
        <dbReference type="ARBA" id="ARBA00022989"/>
    </source>
</evidence>
<keyword evidence="7 9" id="KW-0472">Membrane</keyword>
<evidence type="ECO:0000313" key="11">
    <source>
        <dbReference type="Proteomes" id="UP000076476"/>
    </source>
</evidence>
<organism evidence="10 11">
    <name type="scientific">Aeribacillus pallidus</name>
    <dbReference type="NCBI Taxonomy" id="33936"/>
    <lineage>
        <taxon>Bacteria</taxon>
        <taxon>Bacillati</taxon>
        <taxon>Bacillota</taxon>
        <taxon>Bacilli</taxon>
        <taxon>Bacillales</taxon>
        <taxon>Bacillaceae</taxon>
        <taxon>Aeribacillus</taxon>
    </lineage>
</organism>
<dbReference type="GO" id="GO:0006865">
    <property type="term" value="P:amino acid transport"/>
    <property type="evidence" value="ECO:0007669"/>
    <property type="project" value="UniProtKB-KW"/>
</dbReference>
<dbReference type="InterPro" id="IPR001851">
    <property type="entry name" value="ABC_transp_permease"/>
</dbReference>
<keyword evidence="5" id="KW-0029">Amino-acid transport</keyword>
<accession>A0A163ZZC9</accession>
<dbReference type="InterPro" id="IPR017779">
    <property type="entry name" value="ABC_UrtB_bac"/>
</dbReference>